<dbReference type="Proteomes" id="UP000028185">
    <property type="component" value="Chromosome"/>
</dbReference>
<comment type="catalytic activity">
    <reaction evidence="6">
        <text>L-threonyl-[protein] + ATP = 3-O-(5'-adenylyl)-L-threonyl-[protein] + diphosphate</text>
        <dbReference type="Rhea" id="RHEA:54292"/>
        <dbReference type="Rhea" id="RHEA-COMP:11060"/>
        <dbReference type="Rhea" id="RHEA-COMP:13847"/>
        <dbReference type="ChEBI" id="CHEBI:30013"/>
        <dbReference type="ChEBI" id="CHEBI:30616"/>
        <dbReference type="ChEBI" id="CHEBI:33019"/>
        <dbReference type="ChEBI" id="CHEBI:138113"/>
        <dbReference type="EC" id="2.7.7.108"/>
    </reaction>
</comment>
<proteinExistence type="predicted"/>
<evidence type="ECO:0000259" key="8">
    <source>
        <dbReference type="PROSITE" id="PS51459"/>
    </source>
</evidence>
<dbReference type="GO" id="GO:0051302">
    <property type="term" value="P:regulation of cell division"/>
    <property type="evidence" value="ECO:0007669"/>
    <property type="project" value="TreeGrafter"/>
</dbReference>
<dbReference type="PATRIC" id="fig|1214179.4.peg.416"/>
<dbReference type="SUPFAM" id="SSF140931">
    <property type="entry name" value="Fic-like"/>
    <property type="match status" value="1"/>
</dbReference>
<evidence type="ECO:0000256" key="3">
    <source>
        <dbReference type="ARBA" id="ARBA00022741"/>
    </source>
</evidence>
<evidence type="ECO:0000256" key="4">
    <source>
        <dbReference type="ARBA" id="ARBA00022840"/>
    </source>
</evidence>
<evidence type="ECO:0000313" key="9">
    <source>
        <dbReference type="EMBL" id="AIG42937.1"/>
    </source>
</evidence>
<comment type="catalytic activity">
    <reaction evidence="7">
        <text>L-tyrosyl-[protein] + ATP = O-(5'-adenylyl)-L-tyrosyl-[protein] + diphosphate</text>
        <dbReference type="Rhea" id="RHEA:54288"/>
        <dbReference type="Rhea" id="RHEA-COMP:10136"/>
        <dbReference type="Rhea" id="RHEA-COMP:13846"/>
        <dbReference type="ChEBI" id="CHEBI:30616"/>
        <dbReference type="ChEBI" id="CHEBI:33019"/>
        <dbReference type="ChEBI" id="CHEBI:46858"/>
        <dbReference type="ChEBI" id="CHEBI:83624"/>
        <dbReference type="EC" id="2.7.7.108"/>
    </reaction>
</comment>
<accession>A0A075SC49</accession>
<dbReference type="PANTHER" id="PTHR39560:SF1">
    <property type="entry name" value="PROTEIN ADENYLYLTRANSFERASE FIC-RELATED"/>
    <property type="match status" value="1"/>
</dbReference>
<reference evidence="9 10" key="1">
    <citation type="journal article" date="2014" name="Genome Announc.">
        <title>Whole-Genome Sequence of Streptococcus suis Serotype 4 Reference Strain 6407.</title>
        <authorList>
            <person name="Wang K."/>
            <person name="Chen J."/>
            <person name="Yao H."/>
            <person name="Lu C."/>
        </authorList>
    </citation>
    <scope>NUCLEOTIDE SEQUENCE [LARGE SCALE GENOMIC DNA]</scope>
    <source>
        <strain evidence="9">6407</strain>
    </source>
</reference>
<evidence type="ECO:0000313" key="10">
    <source>
        <dbReference type="Proteomes" id="UP000028185"/>
    </source>
</evidence>
<keyword evidence="9" id="KW-0132">Cell division</keyword>
<dbReference type="HOGENOM" id="CLU_058177_1_0_9"/>
<evidence type="ECO:0000256" key="1">
    <source>
        <dbReference type="ARBA" id="ARBA00022679"/>
    </source>
</evidence>
<dbReference type="InterPro" id="IPR036597">
    <property type="entry name" value="Fido-like_dom_sf"/>
</dbReference>
<dbReference type="GO" id="GO:0070733">
    <property type="term" value="F:AMPylase activity"/>
    <property type="evidence" value="ECO:0007669"/>
    <property type="project" value="UniProtKB-EC"/>
</dbReference>
<keyword evidence="9" id="KW-0131">Cell cycle</keyword>
<organism evidence="9 10">
    <name type="scientific">Streptococcus suis 6407</name>
    <dbReference type="NCBI Taxonomy" id="1214179"/>
    <lineage>
        <taxon>Bacteria</taxon>
        <taxon>Bacillati</taxon>
        <taxon>Bacillota</taxon>
        <taxon>Bacilli</taxon>
        <taxon>Lactobacillales</taxon>
        <taxon>Streptococcaceae</taxon>
        <taxon>Streptococcus</taxon>
    </lineage>
</organism>
<evidence type="ECO:0000256" key="6">
    <source>
        <dbReference type="ARBA" id="ARBA00047939"/>
    </source>
</evidence>
<keyword evidence="4" id="KW-0067">ATP-binding</keyword>
<dbReference type="Gene3D" id="1.10.3290.10">
    <property type="entry name" value="Fido-like domain"/>
    <property type="match status" value="1"/>
</dbReference>
<sequence>MQPTYNIDNPHLSYEDKQELWETGFGLQKVDGLAPSVYMEELADRQARGEYTYEQVYEEITKYHQTTDASTQEPDIVSLRIVEMLSQNGFSLRPTTLLHIHKELFQGVFDSSIPIGKYRTVNITKNEPVLKGDTVIYSDFPLIVATLDYDFRQERDFSYAGLDKQAVVAHIKSFISGIWQIHPFREGNTRTITVFLIKYLRSLGFDIDNEPFQKHAKYFRDALVLDNAKLVNKRSYFLTAFFENLLLNGQNDLSSERMYEELGIDEYQ</sequence>
<dbReference type="Pfam" id="PF02661">
    <property type="entry name" value="Fic"/>
    <property type="match status" value="1"/>
</dbReference>
<dbReference type="PROSITE" id="PS51459">
    <property type="entry name" value="FIDO"/>
    <property type="match status" value="1"/>
</dbReference>
<gene>
    <name evidence="9" type="ORF">ID09_02290</name>
</gene>
<dbReference type="AlphaFoldDB" id="A0A075SC49"/>
<evidence type="ECO:0000256" key="7">
    <source>
        <dbReference type="ARBA" id="ARBA00048696"/>
    </source>
</evidence>
<feature type="domain" description="Fido" evidence="8">
    <location>
        <begin position="92"/>
        <end position="240"/>
    </location>
</feature>
<dbReference type="EMBL" id="CP008921">
    <property type="protein sequence ID" value="AIG42937.1"/>
    <property type="molecule type" value="Genomic_DNA"/>
</dbReference>
<name>A0A075SC49_STRSU</name>
<dbReference type="EC" id="2.7.7.108" evidence="5"/>
<dbReference type="RefSeq" id="WP_024390684.1">
    <property type="nucleotide sequence ID" value="NZ_ALLE01000020.1"/>
</dbReference>
<dbReference type="InterPro" id="IPR033788">
    <property type="entry name" value="VbhA-like"/>
</dbReference>
<keyword evidence="3" id="KW-0547">Nucleotide-binding</keyword>
<dbReference type="InterPro" id="IPR003812">
    <property type="entry name" value="Fido"/>
</dbReference>
<evidence type="ECO:0000256" key="5">
    <source>
        <dbReference type="ARBA" id="ARBA00034531"/>
    </source>
</evidence>
<dbReference type="GO" id="GO:0005524">
    <property type="term" value="F:ATP binding"/>
    <property type="evidence" value="ECO:0007669"/>
    <property type="project" value="UniProtKB-KW"/>
</dbReference>
<keyword evidence="1" id="KW-0808">Transferase</keyword>
<dbReference type="GO" id="GO:0051301">
    <property type="term" value="P:cell division"/>
    <property type="evidence" value="ECO:0007669"/>
    <property type="project" value="UniProtKB-KW"/>
</dbReference>
<evidence type="ECO:0000256" key="2">
    <source>
        <dbReference type="ARBA" id="ARBA00022695"/>
    </source>
</evidence>
<protein>
    <recommendedName>
        <fullName evidence="5">protein adenylyltransferase</fullName>
        <ecNumber evidence="5">2.7.7.108</ecNumber>
    </recommendedName>
</protein>
<keyword evidence="2" id="KW-0548">Nucleotidyltransferase</keyword>
<dbReference type="PANTHER" id="PTHR39560">
    <property type="entry name" value="PROTEIN ADENYLYLTRANSFERASE FIC-RELATED"/>
    <property type="match status" value="1"/>
</dbReference>
<dbReference type="CDD" id="cd11586">
    <property type="entry name" value="VbhA_like"/>
    <property type="match status" value="1"/>
</dbReference>